<dbReference type="SMART" id="SM00409">
    <property type="entry name" value="IG"/>
    <property type="match status" value="1"/>
</dbReference>
<dbReference type="GeneID" id="102372863"/>
<dbReference type="PANTHER" id="PTHR24100">
    <property type="entry name" value="BUTYROPHILIN"/>
    <property type="match status" value="1"/>
</dbReference>
<dbReference type="GO" id="GO:0050852">
    <property type="term" value="P:T cell receptor signaling pathway"/>
    <property type="evidence" value="ECO:0007669"/>
    <property type="project" value="TreeGrafter"/>
</dbReference>
<feature type="domain" description="Ig-like" evidence="8">
    <location>
        <begin position="157"/>
        <end position="243"/>
    </location>
</feature>
<dbReference type="GO" id="GO:0005102">
    <property type="term" value="F:signaling receptor binding"/>
    <property type="evidence" value="ECO:0007669"/>
    <property type="project" value="TreeGrafter"/>
</dbReference>
<dbReference type="PANTHER" id="PTHR24100:SF149">
    <property type="entry name" value="BG-LIKE ANTIGEN 1-RELATED"/>
    <property type="match status" value="1"/>
</dbReference>
<evidence type="ECO:0000259" key="8">
    <source>
        <dbReference type="PROSITE" id="PS50835"/>
    </source>
</evidence>
<evidence type="ECO:0000256" key="4">
    <source>
        <dbReference type="ARBA" id="ARBA00023136"/>
    </source>
</evidence>
<comment type="subcellular location">
    <subcellularLocation>
        <location evidence="1">Membrane</location>
    </subcellularLocation>
</comment>
<evidence type="ECO:0000256" key="1">
    <source>
        <dbReference type="ARBA" id="ARBA00004370"/>
    </source>
</evidence>
<keyword evidence="3 7" id="KW-1133">Transmembrane helix</keyword>
<protein>
    <submittedName>
        <fullName evidence="10">Butyrophilin subfamily 3 member A2-like</fullName>
    </submittedName>
</protein>
<dbReference type="CDD" id="cd05713">
    <property type="entry name" value="IgV_MOG_like"/>
    <property type="match status" value="1"/>
</dbReference>
<dbReference type="AlphaFoldDB" id="A0A1U8DXA5"/>
<dbReference type="InterPro" id="IPR050504">
    <property type="entry name" value="IgSF_BTN/MOG"/>
</dbReference>
<dbReference type="InterPro" id="IPR013783">
    <property type="entry name" value="Ig-like_fold"/>
</dbReference>
<dbReference type="PROSITE" id="PS50835">
    <property type="entry name" value="IG_LIKE"/>
    <property type="match status" value="2"/>
</dbReference>
<dbReference type="InterPro" id="IPR013106">
    <property type="entry name" value="Ig_V-set"/>
</dbReference>
<dbReference type="eggNOG" id="ENOG502QSRZ">
    <property type="taxonomic scope" value="Eukaryota"/>
</dbReference>
<keyword evidence="6" id="KW-0393">Immunoglobulin domain</keyword>
<evidence type="ECO:0000256" key="2">
    <source>
        <dbReference type="ARBA" id="ARBA00022692"/>
    </source>
</evidence>
<dbReference type="SMART" id="SM00406">
    <property type="entry name" value="IGv"/>
    <property type="match status" value="1"/>
</dbReference>
<evidence type="ECO:0000256" key="5">
    <source>
        <dbReference type="ARBA" id="ARBA00023157"/>
    </source>
</evidence>
<dbReference type="GO" id="GO:0001817">
    <property type="term" value="P:regulation of cytokine production"/>
    <property type="evidence" value="ECO:0007669"/>
    <property type="project" value="TreeGrafter"/>
</dbReference>
<evidence type="ECO:0000256" key="6">
    <source>
        <dbReference type="ARBA" id="ARBA00023319"/>
    </source>
</evidence>
<feature type="transmembrane region" description="Helical" evidence="7">
    <location>
        <begin position="12"/>
        <end position="30"/>
    </location>
</feature>
<dbReference type="InterPro" id="IPR036179">
    <property type="entry name" value="Ig-like_dom_sf"/>
</dbReference>
<sequence>MGVKIRPFCQSLRVTSSLPALIVFLITFYVHQLESAQFTVIGSANPITAMVGEDVILPCYLSPKMSAENMKVTWLRPQFSSVVHRYWEGKDQLGLQKQGYEGRTELLKDNIQDGNVTLRILNIRPFDQGQYNCLVDDGTVSEQAVLELKVKALGSDPLISVEDYKDGGIQVVCRSAGWFPEPQMSWRNLAGQLLPSASEIKSQGDDGLYKTENYFVIRENSNQSLSCSIIGAHQDPEKKSTIHISGPFFPKVSPWMTAFCVILVALFIFIGLAIYLFKVKGKH</sequence>
<name>A0A1U8DXA5_ALLSI</name>
<evidence type="ECO:0000256" key="7">
    <source>
        <dbReference type="SAM" id="Phobius"/>
    </source>
</evidence>
<dbReference type="Pfam" id="PF22705">
    <property type="entry name" value="C2-set_3"/>
    <property type="match status" value="1"/>
</dbReference>
<dbReference type="FunFam" id="2.60.40.10:FF:000088">
    <property type="entry name" value="Butyrophilin subfamily 1 member A1"/>
    <property type="match status" value="1"/>
</dbReference>
<accession>A0A1U8DXA5</accession>
<dbReference type="Proteomes" id="UP000189705">
    <property type="component" value="Unplaced"/>
</dbReference>
<keyword evidence="4 7" id="KW-0472">Membrane</keyword>
<dbReference type="OrthoDB" id="9049620at2759"/>
<dbReference type="RefSeq" id="XP_014382324.1">
    <property type="nucleotide sequence ID" value="XM_014526838.2"/>
</dbReference>
<keyword evidence="2 7" id="KW-0812">Transmembrane</keyword>
<feature type="domain" description="Ig-like" evidence="8">
    <location>
        <begin position="19"/>
        <end position="147"/>
    </location>
</feature>
<dbReference type="InterPro" id="IPR053896">
    <property type="entry name" value="BTN3A2-like_Ig-C"/>
</dbReference>
<dbReference type="KEGG" id="asn:102372863"/>
<evidence type="ECO:0000313" key="9">
    <source>
        <dbReference type="Proteomes" id="UP000189705"/>
    </source>
</evidence>
<dbReference type="Pfam" id="PF07686">
    <property type="entry name" value="V-set"/>
    <property type="match status" value="1"/>
</dbReference>
<reference evidence="10" key="1">
    <citation type="submission" date="2025-08" db="UniProtKB">
        <authorList>
            <consortium name="RefSeq"/>
        </authorList>
    </citation>
    <scope>IDENTIFICATION</scope>
</reference>
<dbReference type="InterPro" id="IPR003599">
    <property type="entry name" value="Ig_sub"/>
</dbReference>
<keyword evidence="5" id="KW-1015">Disulfide bond</keyword>
<dbReference type="FunFam" id="2.60.40.10:FF:000183">
    <property type="entry name" value="Myelin-oligodendrocyte glycoprotein"/>
    <property type="match status" value="1"/>
</dbReference>
<dbReference type="InterPro" id="IPR007110">
    <property type="entry name" value="Ig-like_dom"/>
</dbReference>
<feature type="transmembrane region" description="Helical" evidence="7">
    <location>
        <begin position="255"/>
        <end position="277"/>
    </location>
</feature>
<evidence type="ECO:0000256" key="3">
    <source>
        <dbReference type="ARBA" id="ARBA00022989"/>
    </source>
</evidence>
<gene>
    <name evidence="10" type="primary">LOC102372863</name>
</gene>
<dbReference type="InParanoid" id="A0A1U8DXA5"/>
<keyword evidence="9" id="KW-1185">Reference proteome</keyword>
<dbReference type="GO" id="GO:0009897">
    <property type="term" value="C:external side of plasma membrane"/>
    <property type="evidence" value="ECO:0007669"/>
    <property type="project" value="TreeGrafter"/>
</dbReference>
<evidence type="ECO:0000313" key="10">
    <source>
        <dbReference type="RefSeq" id="XP_014382324.1"/>
    </source>
</evidence>
<dbReference type="Gene3D" id="2.60.40.10">
    <property type="entry name" value="Immunoglobulins"/>
    <property type="match status" value="2"/>
</dbReference>
<proteinExistence type="predicted"/>
<organism evidence="9 10">
    <name type="scientific">Alligator sinensis</name>
    <name type="common">Chinese alligator</name>
    <dbReference type="NCBI Taxonomy" id="38654"/>
    <lineage>
        <taxon>Eukaryota</taxon>
        <taxon>Metazoa</taxon>
        <taxon>Chordata</taxon>
        <taxon>Craniata</taxon>
        <taxon>Vertebrata</taxon>
        <taxon>Euteleostomi</taxon>
        <taxon>Archelosauria</taxon>
        <taxon>Archosauria</taxon>
        <taxon>Crocodylia</taxon>
        <taxon>Alligatoridae</taxon>
        <taxon>Alligatorinae</taxon>
        <taxon>Alligator</taxon>
    </lineage>
</organism>
<dbReference type="SUPFAM" id="SSF48726">
    <property type="entry name" value="Immunoglobulin"/>
    <property type="match status" value="2"/>
</dbReference>